<dbReference type="GO" id="GO:0016855">
    <property type="term" value="F:racemase and epimerase activity, acting on amino acids and derivatives"/>
    <property type="evidence" value="ECO:0007669"/>
    <property type="project" value="UniProtKB-UniRule"/>
</dbReference>
<dbReference type="STRING" id="3988.B9SQ11"/>
<dbReference type="eggNOG" id="ENOG502SK04">
    <property type="taxonomic scope" value="Eukaryota"/>
</dbReference>
<dbReference type="AlphaFoldDB" id="B9SQ11"/>
<evidence type="ECO:0000259" key="8">
    <source>
        <dbReference type="SMART" id="SM00922"/>
    </source>
</evidence>
<dbReference type="PANTHER" id="PTHR48073">
    <property type="entry name" value="O-SUCCINYLBENZOATE SYNTHASE-RELATED"/>
    <property type="match status" value="1"/>
</dbReference>
<keyword evidence="4 7" id="KW-0413">Isomerase</keyword>
<organism evidence="9 10">
    <name type="scientific">Ricinus communis</name>
    <name type="common">Castor bean</name>
    <dbReference type="NCBI Taxonomy" id="3988"/>
    <lineage>
        <taxon>Eukaryota</taxon>
        <taxon>Viridiplantae</taxon>
        <taxon>Streptophyta</taxon>
        <taxon>Embryophyta</taxon>
        <taxon>Tracheophyta</taxon>
        <taxon>Spermatophyta</taxon>
        <taxon>Magnoliopsida</taxon>
        <taxon>eudicotyledons</taxon>
        <taxon>Gunneridae</taxon>
        <taxon>Pentapetalae</taxon>
        <taxon>rosids</taxon>
        <taxon>fabids</taxon>
        <taxon>Malpighiales</taxon>
        <taxon>Euphorbiaceae</taxon>
        <taxon>Acalyphoideae</taxon>
        <taxon>Acalypheae</taxon>
        <taxon>Ricinus</taxon>
    </lineage>
</organism>
<dbReference type="SFLD" id="SFLDS00001">
    <property type="entry name" value="Enolase"/>
    <property type="match status" value="1"/>
</dbReference>
<dbReference type="GO" id="GO:0006518">
    <property type="term" value="P:peptide metabolic process"/>
    <property type="evidence" value="ECO:0000318"/>
    <property type="project" value="GO_Central"/>
</dbReference>
<keyword evidence="3 6" id="KW-0460">Magnesium</keyword>
<protein>
    <recommendedName>
        <fullName evidence="7">Dipeptide epimerase</fullName>
        <ecNumber evidence="7">5.1.1.-</ecNumber>
    </recommendedName>
</protein>
<sequence length="453" mass="48486">MAPIGFALCPKTSIFFPSSNVEERVSGNYLYANKHISKTGVIASYGGSKLMAQSTVTTTSSTSVSTSSRSSERTNFGFKNLAETFWVDVQRAEGRPLNLELIAPLSVGSKSVEEVENVAIRVELTNGCVGWGEVPVFPSVTAVNHTVALAKAMEACEFLSCSSPMVLSLVLSEIGGILPGPELASVRAGVEMALIDAVANSIDVPLWRLFGGVANTLTTGVTLPTVFPAEAYSQGASKYCQSGFRTFKLKIGKNTSAEIKALQAIQAAHPLCSLILDANEAYTCQEAIEILQKLYDSGITPAVLEQPVHRSDWKGLGEVSNFAREKKYGISVAVDETCQSLIEVRRVIKENLADAINIKLAKFGVMGALEIIELARESGVKLMISGTVESRLATGFAAHLAAGLGCFKSVVLDMPFLLSEDPVICGYEASGPVYKFLNVRGQGGFLKWDFSSW</sequence>
<dbReference type="InterPro" id="IPR029065">
    <property type="entry name" value="Enolase_C-like"/>
</dbReference>
<dbReference type="Pfam" id="PF02746">
    <property type="entry name" value="MR_MLE_N"/>
    <property type="match status" value="1"/>
</dbReference>
<dbReference type="InterPro" id="IPR013341">
    <property type="entry name" value="Mandelate_racemase_N_dom"/>
</dbReference>
<comment type="similarity">
    <text evidence="1 7">Belongs to the mandelate racemase/muconate lactonizing enzyme family.</text>
</comment>
<proteinExistence type="inferred from homology"/>
<dbReference type="Pfam" id="PF13378">
    <property type="entry name" value="MR_MLE_C"/>
    <property type="match status" value="1"/>
</dbReference>
<dbReference type="InParanoid" id="B9SQ11"/>
<dbReference type="InterPro" id="IPR036849">
    <property type="entry name" value="Enolase-like_C_sf"/>
</dbReference>
<keyword evidence="2 6" id="KW-0479">Metal-binding</keyword>
<feature type="active site" description="Proton acceptor; specific for (S)-substrate epimerization" evidence="5">
    <location>
        <position position="359"/>
    </location>
</feature>
<dbReference type="EC" id="5.1.1.-" evidence="7"/>
<dbReference type="Gene3D" id="3.30.390.10">
    <property type="entry name" value="Enolase-like, N-terminal domain"/>
    <property type="match status" value="1"/>
</dbReference>
<evidence type="ECO:0000256" key="2">
    <source>
        <dbReference type="ARBA" id="ARBA00022723"/>
    </source>
</evidence>
<dbReference type="GO" id="GO:0016854">
    <property type="term" value="F:racemase and epimerase activity"/>
    <property type="evidence" value="ECO:0000318"/>
    <property type="project" value="GO_Central"/>
</dbReference>
<comment type="cofactor">
    <cofactor evidence="6 7">
        <name>Mg(2+)</name>
        <dbReference type="ChEBI" id="CHEBI:18420"/>
    </cofactor>
    <text evidence="6 7">Binds 1 Mg(2+) ion per subunit.</text>
</comment>
<reference evidence="10" key="1">
    <citation type="journal article" date="2010" name="Nat. Biotechnol.">
        <title>Draft genome sequence of the oilseed species Ricinus communis.</title>
        <authorList>
            <person name="Chan A.P."/>
            <person name="Crabtree J."/>
            <person name="Zhao Q."/>
            <person name="Lorenzi H."/>
            <person name="Orvis J."/>
            <person name="Puiu D."/>
            <person name="Melake-Berhan A."/>
            <person name="Jones K.M."/>
            <person name="Redman J."/>
            <person name="Chen G."/>
            <person name="Cahoon E.B."/>
            <person name="Gedil M."/>
            <person name="Stanke M."/>
            <person name="Haas B.J."/>
            <person name="Wortman J.R."/>
            <person name="Fraser-Liggett C.M."/>
            <person name="Ravel J."/>
            <person name="Rabinowicz P.D."/>
        </authorList>
    </citation>
    <scope>NUCLEOTIDE SEQUENCE [LARGE SCALE GENOMIC DNA]</scope>
    <source>
        <strain evidence="10">cv. Hale</strain>
    </source>
</reference>
<evidence type="ECO:0000256" key="6">
    <source>
        <dbReference type="PIRSR" id="PIRSR634603-3"/>
    </source>
</evidence>
<dbReference type="InterPro" id="IPR013342">
    <property type="entry name" value="Mandelate_racemase_C"/>
</dbReference>
<dbReference type="CDD" id="cd03319">
    <property type="entry name" value="L-Ala-DL-Glu_epimerase"/>
    <property type="match status" value="1"/>
</dbReference>
<dbReference type="InterPro" id="IPR034603">
    <property type="entry name" value="Dipeptide_epimerase"/>
</dbReference>
<feature type="binding site" evidence="6">
    <location>
        <position position="277"/>
    </location>
    <ligand>
        <name>Mg(2+)</name>
        <dbReference type="ChEBI" id="CHEBI:18420"/>
    </ligand>
</feature>
<keyword evidence="10" id="KW-1185">Reference proteome</keyword>
<evidence type="ECO:0000256" key="5">
    <source>
        <dbReference type="PIRSR" id="PIRSR634603-1"/>
    </source>
</evidence>
<accession>B9SQ11</accession>
<feature type="domain" description="Mandelate racemase/muconate lactonizing enzyme C-terminal" evidence="8">
    <location>
        <begin position="229"/>
        <end position="326"/>
    </location>
</feature>
<dbReference type="Gene3D" id="3.20.20.120">
    <property type="entry name" value="Enolase-like C-terminal domain"/>
    <property type="match status" value="1"/>
</dbReference>
<evidence type="ECO:0000256" key="4">
    <source>
        <dbReference type="ARBA" id="ARBA00023235"/>
    </source>
</evidence>
<dbReference type="PANTHER" id="PTHR48073:SF4">
    <property type="entry name" value="MANDELATE RACEMASE_MUCONATE LACTONIZING ENZYME C-TERMINAL DOMAIN-CONTAINING PROTEIN"/>
    <property type="match status" value="1"/>
</dbReference>
<dbReference type="InterPro" id="IPR029017">
    <property type="entry name" value="Enolase-like_N"/>
</dbReference>
<name>B9SQ11_RICCO</name>
<gene>
    <name evidence="9" type="ORF">RCOM_0468960</name>
</gene>
<dbReference type="SUPFAM" id="SSF51604">
    <property type="entry name" value="Enolase C-terminal domain-like"/>
    <property type="match status" value="1"/>
</dbReference>
<feature type="binding site" evidence="6">
    <location>
        <position position="305"/>
    </location>
    <ligand>
        <name>Mg(2+)</name>
        <dbReference type="ChEBI" id="CHEBI:18420"/>
    </ligand>
</feature>
<evidence type="ECO:0000256" key="7">
    <source>
        <dbReference type="RuleBase" id="RU366006"/>
    </source>
</evidence>
<dbReference type="Proteomes" id="UP000008311">
    <property type="component" value="Unassembled WGS sequence"/>
</dbReference>
<feature type="binding site" evidence="6">
    <location>
        <position position="335"/>
    </location>
    <ligand>
        <name>Mg(2+)</name>
        <dbReference type="ChEBI" id="CHEBI:18420"/>
    </ligand>
</feature>
<feature type="active site" description="Proton acceptor; specific for (R)-substrate epimerization" evidence="5">
    <location>
        <position position="250"/>
    </location>
</feature>
<dbReference type="EMBL" id="EQ974075">
    <property type="protein sequence ID" value="EEF34330.1"/>
    <property type="molecule type" value="Genomic_DNA"/>
</dbReference>
<dbReference type="SFLD" id="SFLDG00180">
    <property type="entry name" value="muconate_cycloisomerase"/>
    <property type="match status" value="1"/>
</dbReference>
<evidence type="ECO:0000313" key="9">
    <source>
        <dbReference type="EMBL" id="EEF34330.1"/>
    </source>
</evidence>
<evidence type="ECO:0000256" key="3">
    <source>
        <dbReference type="ARBA" id="ARBA00022842"/>
    </source>
</evidence>
<evidence type="ECO:0000256" key="1">
    <source>
        <dbReference type="ARBA" id="ARBA00008031"/>
    </source>
</evidence>
<evidence type="ECO:0000313" key="10">
    <source>
        <dbReference type="Proteomes" id="UP000008311"/>
    </source>
</evidence>
<dbReference type="SUPFAM" id="SSF54826">
    <property type="entry name" value="Enolase N-terminal domain-like"/>
    <property type="match status" value="1"/>
</dbReference>
<dbReference type="GO" id="GO:0046872">
    <property type="term" value="F:metal ion binding"/>
    <property type="evidence" value="ECO:0007669"/>
    <property type="project" value="UniProtKB-KW"/>
</dbReference>
<dbReference type="SMART" id="SM00922">
    <property type="entry name" value="MR_MLE"/>
    <property type="match status" value="1"/>
</dbReference>